<evidence type="ECO:0000313" key="3">
    <source>
        <dbReference type="EMBL" id="CAF4162859.1"/>
    </source>
</evidence>
<gene>
    <name evidence="2" type="ORF">OVA965_LOCUS30862</name>
    <name evidence="3" type="ORF">TMI583_LOCUS31671</name>
</gene>
<proteinExistence type="predicted"/>
<dbReference type="AlphaFoldDB" id="A0A8S2RHI1"/>
<accession>A0A8S2RHI1</accession>
<reference evidence="3" key="1">
    <citation type="submission" date="2021-02" db="EMBL/GenBank/DDBJ databases">
        <authorList>
            <person name="Nowell W R."/>
        </authorList>
    </citation>
    <scope>NUCLEOTIDE SEQUENCE</scope>
</reference>
<evidence type="ECO:0000313" key="4">
    <source>
        <dbReference type="Proteomes" id="UP000682733"/>
    </source>
</evidence>
<feature type="region of interest" description="Disordered" evidence="1">
    <location>
        <begin position="1"/>
        <end position="20"/>
    </location>
</feature>
<organism evidence="3 4">
    <name type="scientific">Didymodactylos carnosus</name>
    <dbReference type="NCBI Taxonomy" id="1234261"/>
    <lineage>
        <taxon>Eukaryota</taxon>
        <taxon>Metazoa</taxon>
        <taxon>Spiralia</taxon>
        <taxon>Gnathifera</taxon>
        <taxon>Rotifera</taxon>
        <taxon>Eurotatoria</taxon>
        <taxon>Bdelloidea</taxon>
        <taxon>Philodinida</taxon>
        <taxon>Philodinidae</taxon>
        <taxon>Didymodactylos</taxon>
    </lineage>
</organism>
<feature type="compositionally biased region" description="Low complexity" evidence="1">
    <location>
        <begin position="9"/>
        <end position="20"/>
    </location>
</feature>
<evidence type="ECO:0000256" key="1">
    <source>
        <dbReference type="SAM" id="MobiDB-lite"/>
    </source>
</evidence>
<protein>
    <submittedName>
        <fullName evidence="3">Uncharacterized protein</fullName>
    </submittedName>
</protein>
<comment type="caution">
    <text evidence="3">The sequence shown here is derived from an EMBL/GenBank/DDBJ whole genome shotgun (WGS) entry which is preliminary data.</text>
</comment>
<evidence type="ECO:0000313" key="2">
    <source>
        <dbReference type="EMBL" id="CAF1352490.1"/>
    </source>
</evidence>
<dbReference type="EMBL" id="CAJNOK010022728">
    <property type="protein sequence ID" value="CAF1352490.1"/>
    <property type="molecule type" value="Genomic_DNA"/>
</dbReference>
<dbReference type="Proteomes" id="UP000677228">
    <property type="component" value="Unassembled WGS sequence"/>
</dbReference>
<sequence>MEFETKACSSSGSANSNTTALSVLPPAKVSPLIVRQDPVELNLIKSLNEQVIRKLKGFSGKQDDVVTWIDDLEAQFKAHGWSEDVKLKCIPTVLL</sequence>
<dbReference type="EMBL" id="CAJOBA010044368">
    <property type="protein sequence ID" value="CAF4162859.1"/>
    <property type="molecule type" value="Genomic_DNA"/>
</dbReference>
<dbReference type="Proteomes" id="UP000682733">
    <property type="component" value="Unassembled WGS sequence"/>
</dbReference>
<name>A0A8S2RHI1_9BILA</name>